<dbReference type="InterPro" id="IPR001128">
    <property type="entry name" value="Cyt_P450"/>
</dbReference>
<evidence type="ECO:0000256" key="8">
    <source>
        <dbReference type="ARBA" id="ARBA00022848"/>
    </source>
</evidence>
<dbReference type="GO" id="GO:0004508">
    <property type="term" value="F:steroid 17-alpha-monooxygenase activity"/>
    <property type="evidence" value="ECO:0007669"/>
    <property type="project" value="TreeGrafter"/>
</dbReference>
<dbReference type="Pfam" id="PF00067">
    <property type="entry name" value="p450"/>
    <property type="match status" value="1"/>
</dbReference>
<evidence type="ECO:0000313" key="16">
    <source>
        <dbReference type="EMBL" id="CAI9738998.1"/>
    </source>
</evidence>
<gene>
    <name evidence="16" type="ORF">OCTVUL_1B027892</name>
</gene>
<dbReference type="PROSITE" id="PS00086">
    <property type="entry name" value="CYTOCHROME_P450"/>
    <property type="match status" value="1"/>
</dbReference>
<keyword evidence="15" id="KW-1133">Transmembrane helix</keyword>
<dbReference type="Proteomes" id="UP001162480">
    <property type="component" value="Chromosome 22"/>
</dbReference>
<evidence type="ECO:0000256" key="15">
    <source>
        <dbReference type="SAM" id="Phobius"/>
    </source>
</evidence>
<dbReference type="Gene3D" id="1.10.630.10">
    <property type="entry name" value="Cytochrome P450"/>
    <property type="match status" value="1"/>
</dbReference>
<keyword evidence="5 13" id="KW-0349">Heme</keyword>
<dbReference type="GO" id="GO:0020037">
    <property type="term" value="F:heme binding"/>
    <property type="evidence" value="ECO:0007669"/>
    <property type="project" value="InterPro"/>
</dbReference>
<name>A0AA36FM71_OCTVU</name>
<feature type="binding site" description="axial binding residue" evidence="13">
    <location>
        <position position="467"/>
    </location>
    <ligand>
        <name>heme</name>
        <dbReference type="ChEBI" id="CHEBI:30413"/>
    </ligand>
    <ligandPart>
        <name>Fe</name>
        <dbReference type="ChEBI" id="CHEBI:18248"/>
    </ligandPart>
</feature>
<accession>A0AA36FM71</accession>
<dbReference type="GO" id="GO:0005789">
    <property type="term" value="C:endoplasmic reticulum membrane"/>
    <property type="evidence" value="ECO:0007669"/>
    <property type="project" value="UniProtKB-SubCell"/>
</dbReference>
<evidence type="ECO:0000256" key="11">
    <source>
        <dbReference type="ARBA" id="ARBA00023033"/>
    </source>
</evidence>
<dbReference type="InterPro" id="IPR036396">
    <property type="entry name" value="Cyt_P450_sf"/>
</dbReference>
<evidence type="ECO:0000256" key="7">
    <source>
        <dbReference type="ARBA" id="ARBA00022824"/>
    </source>
</evidence>
<evidence type="ECO:0000256" key="12">
    <source>
        <dbReference type="ARBA" id="ARBA00023136"/>
    </source>
</evidence>
<dbReference type="AlphaFoldDB" id="A0AA36FM71"/>
<keyword evidence="7" id="KW-0256">Endoplasmic reticulum</keyword>
<dbReference type="PANTHER" id="PTHR24289:SF1">
    <property type="entry name" value="STEROID 17-ALPHA-HYDROXYLASE_17,20 LYASE"/>
    <property type="match status" value="1"/>
</dbReference>
<evidence type="ECO:0000256" key="2">
    <source>
        <dbReference type="ARBA" id="ARBA00004174"/>
    </source>
</evidence>
<dbReference type="SUPFAM" id="SSF48264">
    <property type="entry name" value="Cytochrome P450"/>
    <property type="match status" value="1"/>
</dbReference>
<comment type="subcellular location">
    <subcellularLocation>
        <location evidence="3">Endoplasmic reticulum membrane</location>
        <topology evidence="3">Peripheral membrane protein</topology>
    </subcellularLocation>
    <subcellularLocation>
        <location evidence="2">Microsome membrane</location>
        <topology evidence="2">Peripheral membrane protein</topology>
    </subcellularLocation>
</comment>
<dbReference type="FunFam" id="1.10.630.10:FF:000238">
    <property type="entry name" value="Cytochrome P450 2A6"/>
    <property type="match status" value="1"/>
</dbReference>
<dbReference type="PRINTS" id="PR00463">
    <property type="entry name" value="EP450I"/>
</dbReference>
<keyword evidence="17" id="KW-1185">Reference proteome</keyword>
<evidence type="ECO:0000256" key="13">
    <source>
        <dbReference type="PIRSR" id="PIRSR602401-1"/>
    </source>
</evidence>
<organism evidence="16 17">
    <name type="scientific">Octopus vulgaris</name>
    <name type="common">Common octopus</name>
    <dbReference type="NCBI Taxonomy" id="6645"/>
    <lineage>
        <taxon>Eukaryota</taxon>
        <taxon>Metazoa</taxon>
        <taxon>Spiralia</taxon>
        <taxon>Lophotrochozoa</taxon>
        <taxon>Mollusca</taxon>
        <taxon>Cephalopoda</taxon>
        <taxon>Coleoidea</taxon>
        <taxon>Octopodiformes</taxon>
        <taxon>Octopoda</taxon>
        <taxon>Incirrata</taxon>
        <taxon>Octopodidae</taxon>
        <taxon>Octopus</taxon>
    </lineage>
</organism>
<evidence type="ECO:0000256" key="4">
    <source>
        <dbReference type="ARBA" id="ARBA00010617"/>
    </source>
</evidence>
<evidence type="ECO:0000256" key="6">
    <source>
        <dbReference type="ARBA" id="ARBA00022723"/>
    </source>
</evidence>
<keyword evidence="9 14" id="KW-0560">Oxidoreductase</keyword>
<evidence type="ECO:0000256" key="10">
    <source>
        <dbReference type="ARBA" id="ARBA00023004"/>
    </source>
</evidence>
<dbReference type="EMBL" id="OX597835">
    <property type="protein sequence ID" value="CAI9738998.1"/>
    <property type="molecule type" value="Genomic_DNA"/>
</dbReference>
<keyword evidence="12 15" id="KW-0472">Membrane</keyword>
<proteinExistence type="inferred from homology"/>
<evidence type="ECO:0000256" key="9">
    <source>
        <dbReference type="ARBA" id="ARBA00023002"/>
    </source>
</evidence>
<protein>
    <submittedName>
        <fullName evidence="16">17-alpha-hydroxylase 17,20 lyase-like</fullName>
    </submittedName>
</protein>
<keyword evidence="8" id="KW-0492">Microsome</keyword>
<evidence type="ECO:0000256" key="1">
    <source>
        <dbReference type="ARBA" id="ARBA00001971"/>
    </source>
</evidence>
<dbReference type="GO" id="GO:0042446">
    <property type="term" value="P:hormone biosynthetic process"/>
    <property type="evidence" value="ECO:0007669"/>
    <property type="project" value="TreeGrafter"/>
</dbReference>
<keyword evidence="6 13" id="KW-0479">Metal-binding</keyword>
<comment type="cofactor">
    <cofactor evidence="1 13">
        <name>heme</name>
        <dbReference type="ChEBI" id="CHEBI:30413"/>
    </cofactor>
</comment>
<evidence type="ECO:0000256" key="14">
    <source>
        <dbReference type="RuleBase" id="RU000461"/>
    </source>
</evidence>
<feature type="transmembrane region" description="Helical" evidence="15">
    <location>
        <begin position="12"/>
        <end position="32"/>
    </location>
</feature>
<dbReference type="InterPro" id="IPR017972">
    <property type="entry name" value="Cyt_P450_CS"/>
</dbReference>
<dbReference type="PRINTS" id="PR00385">
    <property type="entry name" value="P450"/>
</dbReference>
<dbReference type="PANTHER" id="PTHR24289">
    <property type="entry name" value="STEROID 17-ALPHA-HYDROXYLASE/17,20 LYASE"/>
    <property type="match status" value="1"/>
</dbReference>
<dbReference type="InterPro" id="IPR002401">
    <property type="entry name" value="Cyt_P450_E_grp-I"/>
</dbReference>
<keyword evidence="15" id="KW-0812">Transmembrane</keyword>
<keyword evidence="11 14" id="KW-0503">Monooxygenase</keyword>
<reference evidence="16" key="1">
    <citation type="submission" date="2023-08" db="EMBL/GenBank/DDBJ databases">
        <authorList>
            <person name="Alioto T."/>
            <person name="Alioto T."/>
            <person name="Gomez Garrido J."/>
        </authorList>
    </citation>
    <scope>NUCLEOTIDE SEQUENCE</scope>
</reference>
<comment type="similarity">
    <text evidence="4 14">Belongs to the cytochrome P450 family.</text>
</comment>
<keyword evidence="10 13" id="KW-0408">Iron</keyword>
<dbReference type="GO" id="GO:0016829">
    <property type="term" value="F:lyase activity"/>
    <property type="evidence" value="ECO:0007669"/>
    <property type="project" value="UniProtKB-KW"/>
</dbReference>
<evidence type="ECO:0000256" key="5">
    <source>
        <dbReference type="ARBA" id="ARBA00022617"/>
    </source>
</evidence>
<dbReference type="GO" id="GO:0005506">
    <property type="term" value="F:iron ion binding"/>
    <property type="evidence" value="ECO:0007669"/>
    <property type="project" value="InterPro"/>
</dbReference>
<dbReference type="GO" id="GO:0042448">
    <property type="term" value="P:progesterone metabolic process"/>
    <property type="evidence" value="ECO:0007669"/>
    <property type="project" value="TreeGrafter"/>
</dbReference>
<evidence type="ECO:0000256" key="3">
    <source>
        <dbReference type="ARBA" id="ARBA00004406"/>
    </source>
</evidence>
<sequence>MLPPKAQTMDVWIVTYYLISSLIILIIVKLLVRDLRWELHGLGILGCRLKHKHLRRPPGPRSWPLIGNLFHVLWKPLHIALTTLAKRYGDLMWLRMGGDNVLVISSMEAARECILKQGRIFAGRPRRRQTVKTLLGDGRDIAMSDIGPDLKYYRRQVHSFFASPNRDNRARLESIVGMETRSLMKALDAFACSGDAFDPHYNVARVVANVLCLRTLNRRFEHVDASFHQQLRIIQDIVDSIESFNIVDVFPWLQAFPIPSWTRFKKSLETKDIWMADVIKEHRETLSEDNVRDLLDFLLLEQKKAKEEGNEEVQTFLSDNTIGHIVYELFGGGIESTTMTILWFIIYLLHNPEWQEIISEEVRLRIETTGPLSPFDRNCCPNLDAAIKETLRLASVLPLGFPHRLMKDTTVRGYHIPEDSMVILNIWAIHHDPNVWEDSYTFNPRRFLDPQDQGKSYLPFGLGHRVCVGSSVAKMEIFMFCAYLVTNFVFTCPKGEPLPDVTGRAGLTIRPKPFKICLKRRL</sequence>
<evidence type="ECO:0000313" key="17">
    <source>
        <dbReference type="Proteomes" id="UP001162480"/>
    </source>
</evidence>